<evidence type="ECO:0000313" key="3">
    <source>
        <dbReference type="Proteomes" id="UP000827092"/>
    </source>
</evidence>
<keyword evidence="3" id="KW-1185">Reference proteome</keyword>
<organism evidence="2 3">
    <name type="scientific">Oedothorax gibbosus</name>
    <dbReference type="NCBI Taxonomy" id="931172"/>
    <lineage>
        <taxon>Eukaryota</taxon>
        <taxon>Metazoa</taxon>
        <taxon>Ecdysozoa</taxon>
        <taxon>Arthropoda</taxon>
        <taxon>Chelicerata</taxon>
        <taxon>Arachnida</taxon>
        <taxon>Araneae</taxon>
        <taxon>Araneomorphae</taxon>
        <taxon>Entelegynae</taxon>
        <taxon>Araneoidea</taxon>
        <taxon>Linyphiidae</taxon>
        <taxon>Erigoninae</taxon>
        <taxon>Oedothorax</taxon>
    </lineage>
</organism>
<dbReference type="EMBL" id="JAFNEN010001981">
    <property type="protein sequence ID" value="KAG8173205.1"/>
    <property type="molecule type" value="Genomic_DNA"/>
</dbReference>
<dbReference type="Proteomes" id="UP000827092">
    <property type="component" value="Unassembled WGS sequence"/>
</dbReference>
<sequence>MKTVLQKTHISACQGKKLDPGCKMVETTTLTESSESDTDSEESVLEKILNFRYLSHPDFLLLSSAPPGYFSFRNPAGSWMVQELYEVFSHHTADKDFLQIFTKTNRLVAKRVSRNKDEPDIDDKKLTLCLTSTLTRNLDFRSFN</sequence>
<reference evidence="2 3" key="1">
    <citation type="journal article" date="2022" name="Nat. Ecol. Evol.">
        <title>A masculinizing supergene underlies an exaggerated male reproductive morph in a spider.</title>
        <authorList>
            <person name="Hendrickx F."/>
            <person name="De Corte Z."/>
            <person name="Sonet G."/>
            <person name="Van Belleghem S.M."/>
            <person name="Kostlbacher S."/>
            <person name="Vangestel C."/>
        </authorList>
    </citation>
    <scope>NUCLEOTIDE SEQUENCE [LARGE SCALE GENOMIC DNA]</scope>
    <source>
        <strain evidence="2">W744_W776</strain>
    </source>
</reference>
<accession>A0AAV6TML7</accession>
<dbReference type="InterPro" id="IPR002138">
    <property type="entry name" value="Pept_C14_p10"/>
</dbReference>
<dbReference type="PANTHER" id="PTHR10454">
    <property type="entry name" value="CASPASE"/>
    <property type="match status" value="1"/>
</dbReference>
<dbReference type="Pfam" id="PF00656">
    <property type="entry name" value="Peptidase_C14"/>
    <property type="match status" value="1"/>
</dbReference>
<dbReference type="AlphaFoldDB" id="A0AAV6TML7"/>
<evidence type="ECO:0000313" key="2">
    <source>
        <dbReference type="EMBL" id="KAG8173205.1"/>
    </source>
</evidence>
<feature type="domain" description="Caspase family p10" evidence="1">
    <location>
        <begin position="49"/>
        <end position="142"/>
    </location>
</feature>
<dbReference type="GO" id="GO:0006508">
    <property type="term" value="P:proteolysis"/>
    <property type="evidence" value="ECO:0007669"/>
    <property type="project" value="InterPro"/>
</dbReference>
<dbReference type="InterPro" id="IPR029030">
    <property type="entry name" value="Caspase-like_dom_sf"/>
</dbReference>
<protein>
    <recommendedName>
        <fullName evidence="1">Caspase family p10 domain-containing protein</fullName>
    </recommendedName>
</protein>
<dbReference type="GO" id="GO:0004197">
    <property type="term" value="F:cysteine-type endopeptidase activity"/>
    <property type="evidence" value="ECO:0007669"/>
    <property type="project" value="InterPro"/>
</dbReference>
<dbReference type="PROSITE" id="PS50207">
    <property type="entry name" value="CASPASE_P10"/>
    <property type="match status" value="1"/>
</dbReference>
<gene>
    <name evidence="2" type="ORF">JTE90_013219</name>
</gene>
<dbReference type="InterPro" id="IPR011600">
    <property type="entry name" value="Pept_C14_caspase"/>
</dbReference>
<comment type="caution">
    <text evidence="2">The sequence shown here is derived from an EMBL/GenBank/DDBJ whole genome shotgun (WGS) entry which is preliminary data.</text>
</comment>
<name>A0AAV6TML7_9ARAC</name>
<proteinExistence type="predicted"/>
<evidence type="ECO:0000259" key="1">
    <source>
        <dbReference type="PROSITE" id="PS50207"/>
    </source>
</evidence>
<dbReference type="InterPro" id="IPR002398">
    <property type="entry name" value="Pept_C14"/>
</dbReference>
<dbReference type="SUPFAM" id="SSF52129">
    <property type="entry name" value="Caspase-like"/>
    <property type="match status" value="1"/>
</dbReference>
<dbReference type="Gene3D" id="3.40.50.1460">
    <property type="match status" value="1"/>
</dbReference>